<accession>A0ABW4DWT5</accession>
<evidence type="ECO:0000256" key="6">
    <source>
        <dbReference type="ARBA" id="ARBA00022670"/>
    </source>
</evidence>
<dbReference type="Gene3D" id="2.30.42.10">
    <property type="match status" value="2"/>
</dbReference>
<dbReference type="SMART" id="SM00228">
    <property type="entry name" value="PDZ"/>
    <property type="match status" value="2"/>
</dbReference>
<dbReference type="PRINTS" id="PR00834">
    <property type="entry name" value="PROTEASES2C"/>
</dbReference>
<evidence type="ECO:0000256" key="14">
    <source>
        <dbReference type="SAM" id="MobiDB-lite"/>
    </source>
</evidence>
<keyword evidence="18" id="KW-1185">Reference proteome</keyword>
<evidence type="ECO:0000313" key="18">
    <source>
        <dbReference type="Proteomes" id="UP001597302"/>
    </source>
</evidence>
<keyword evidence="11" id="KW-0720">Serine protease</keyword>
<keyword evidence="6" id="KW-0645">Protease</keyword>
<organism evidence="17 18">
    <name type="scientific">Paracoccus nototheniae</name>
    <dbReference type="NCBI Taxonomy" id="2489002"/>
    <lineage>
        <taxon>Bacteria</taxon>
        <taxon>Pseudomonadati</taxon>
        <taxon>Pseudomonadota</taxon>
        <taxon>Alphaproteobacteria</taxon>
        <taxon>Rhodobacterales</taxon>
        <taxon>Paracoccaceae</taxon>
        <taxon>Paracoccus</taxon>
    </lineage>
</organism>
<dbReference type="Pfam" id="PF13365">
    <property type="entry name" value="Trypsin_2"/>
    <property type="match status" value="1"/>
</dbReference>
<name>A0ABW4DWT5_9RHOB</name>
<dbReference type="InterPro" id="IPR001940">
    <property type="entry name" value="Peptidase_S1C"/>
</dbReference>
<dbReference type="CDD" id="cd10839">
    <property type="entry name" value="cpPDZ1_DegP-like"/>
    <property type="match status" value="1"/>
</dbReference>
<dbReference type="InterPro" id="IPR011782">
    <property type="entry name" value="Pept_S1C_Do"/>
</dbReference>
<evidence type="ECO:0000256" key="2">
    <source>
        <dbReference type="ARBA" id="ARBA00004418"/>
    </source>
</evidence>
<keyword evidence="12" id="KW-0346">Stress response</keyword>
<comment type="catalytic activity">
    <reaction evidence="1">
        <text>Acts on substrates that are at least partially unfolded. The cleavage site P1 residue is normally between a pair of hydrophobic residues, such as Val-|-Val.</text>
        <dbReference type="EC" id="3.4.21.107"/>
    </reaction>
</comment>
<evidence type="ECO:0000256" key="15">
    <source>
        <dbReference type="SAM" id="SignalP"/>
    </source>
</evidence>
<dbReference type="PANTHER" id="PTHR22939:SF130">
    <property type="entry name" value="PERIPLASMIC SERINE ENDOPROTEASE DEGP-LIKE-RELATED"/>
    <property type="match status" value="1"/>
</dbReference>
<reference evidence="18" key="1">
    <citation type="journal article" date="2019" name="Int. J. Syst. Evol. Microbiol.">
        <title>The Global Catalogue of Microorganisms (GCM) 10K type strain sequencing project: providing services to taxonomists for standard genome sequencing and annotation.</title>
        <authorList>
            <consortium name="The Broad Institute Genomics Platform"/>
            <consortium name="The Broad Institute Genome Sequencing Center for Infectious Disease"/>
            <person name="Wu L."/>
            <person name="Ma J."/>
        </authorList>
    </citation>
    <scope>NUCLEOTIDE SEQUENCE [LARGE SCALE GENOMIC DNA]</scope>
    <source>
        <strain evidence="18">CCM 8875</strain>
    </source>
</reference>
<evidence type="ECO:0000256" key="1">
    <source>
        <dbReference type="ARBA" id="ARBA00001772"/>
    </source>
</evidence>
<gene>
    <name evidence="17" type="ORF">ACFQ5P_05830</name>
</gene>
<dbReference type="InterPro" id="IPR001478">
    <property type="entry name" value="PDZ"/>
</dbReference>
<evidence type="ECO:0000313" key="17">
    <source>
        <dbReference type="EMBL" id="MFD1480806.1"/>
    </source>
</evidence>
<evidence type="ECO:0000256" key="9">
    <source>
        <dbReference type="ARBA" id="ARBA00022764"/>
    </source>
</evidence>
<dbReference type="Proteomes" id="UP001597302">
    <property type="component" value="Unassembled WGS sequence"/>
</dbReference>
<evidence type="ECO:0000256" key="3">
    <source>
        <dbReference type="ARBA" id="ARBA00010541"/>
    </source>
</evidence>
<evidence type="ECO:0000256" key="7">
    <source>
        <dbReference type="ARBA" id="ARBA00022729"/>
    </source>
</evidence>
<sequence length="542" mass="55734">MKPLFPRHILTASALALTVGLGYAGAQQVADPANDDVAPEVSQQAQEAAEANRPLGTEAGQADAAQVMPGSFADLAEQVSPAVVNITTTSVVSQPTGGPAFPEGSPFSDLFREFGMPGMPGGPGAPEGMPSPRSPQRSNALGSGFVISADGYIVTNNHVIEGADQIEVEFYAGQRLPAEVVGTDPNTDVALLKVESDEAIPFVTFGDSDAARVGDWVLALGNPLGQGFSASSGIVSARNRELSGTYDDYLQTDAAINRGNSGGPLFNLQGEVIGVNTAILSPNGGSIGIGFSMASNVVSQVVAQLQEFGETRRGWLGVMIQDLTPEMAEAMGLQASAGAMITDVPEGPARDAGLQTGDVITRFDGAEVEDTRGLVRRVAEAPAGETVQVIVMRDGDEQTLDVTLGRRETAQGGDEAATPADEPAESELLGMSVTVLTPEMAAELGAARDARGLVITDIDPEGPAAEKGLSAGDIITDVNQQAVTSVADLRARVDEAREAGRQSVLVLIRRAGEPLFVALPLGEAEGSDDAAPDAAPDADAAP</sequence>
<dbReference type="Pfam" id="PF13180">
    <property type="entry name" value="PDZ_2"/>
    <property type="match status" value="1"/>
</dbReference>
<comment type="subcellular location">
    <subcellularLocation>
        <location evidence="2">Periplasm</location>
    </subcellularLocation>
</comment>
<dbReference type="PANTHER" id="PTHR22939">
    <property type="entry name" value="SERINE PROTEASE FAMILY S1C HTRA-RELATED"/>
    <property type="match status" value="1"/>
</dbReference>
<evidence type="ECO:0000256" key="10">
    <source>
        <dbReference type="ARBA" id="ARBA00022801"/>
    </source>
</evidence>
<dbReference type="EC" id="3.4.21.107" evidence="4"/>
<comment type="similarity">
    <text evidence="3">Belongs to the peptidase S1C family.</text>
</comment>
<keyword evidence="9" id="KW-0574">Periplasm</keyword>
<dbReference type="SUPFAM" id="SSF50494">
    <property type="entry name" value="Trypsin-like serine proteases"/>
    <property type="match status" value="1"/>
</dbReference>
<protein>
    <recommendedName>
        <fullName evidence="5">Probable periplasmic serine endoprotease DegP-like</fullName>
        <ecNumber evidence="4">3.4.21.107</ecNumber>
    </recommendedName>
    <alternativeName>
        <fullName evidence="13">Protease Do</fullName>
    </alternativeName>
</protein>
<evidence type="ECO:0000256" key="12">
    <source>
        <dbReference type="ARBA" id="ARBA00023016"/>
    </source>
</evidence>
<keyword evidence="7 15" id="KW-0732">Signal</keyword>
<dbReference type="InterPro" id="IPR009003">
    <property type="entry name" value="Peptidase_S1_PA"/>
</dbReference>
<feature type="domain" description="PDZ" evidence="16">
    <location>
        <begin position="401"/>
        <end position="511"/>
    </location>
</feature>
<evidence type="ECO:0000256" key="11">
    <source>
        <dbReference type="ARBA" id="ARBA00022825"/>
    </source>
</evidence>
<feature type="signal peptide" evidence="15">
    <location>
        <begin position="1"/>
        <end position="26"/>
    </location>
</feature>
<dbReference type="CDD" id="cd23084">
    <property type="entry name" value="cpPDZ2_DegP-like"/>
    <property type="match status" value="1"/>
</dbReference>
<evidence type="ECO:0000256" key="5">
    <source>
        <dbReference type="ARBA" id="ARBA00013958"/>
    </source>
</evidence>
<evidence type="ECO:0000256" key="13">
    <source>
        <dbReference type="ARBA" id="ARBA00032850"/>
    </source>
</evidence>
<dbReference type="EMBL" id="JBHTOQ010000011">
    <property type="protein sequence ID" value="MFD1480806.1"/>
    <property type="molecule type" value="Genomic_DNA"/>
</dbReference>
<dbReference type="Pfam" id="PF00595">
    <property type="entry name" value="PDZ"/>
    <property type="match status" value="1"/>
</dbReference>
<keyword evidence="10" id="KW-0378">Hydrolase</keyword>
<feature type="chain" id="PRO_5045379362" description="Probable periplasmic serine endoprotease DegP-like" evidence="15">
    <location>
        <begin position="27"/>
        <end position="542"/>
    </location>
</feature>
<dbReference type="PROSITE" id="PS50106">
    <property type="entry name" value="PDZ"/>
    <property type="match status" value="2"/>
</dbReference>
<feature type="region of interest" description="Disordered" evidence="14">
    <location>
        <begin position="32"/>
        <end position="53"/>
    </location>
</feature>
<dbReference type="SUPFAM" id="SSF50156">
    <property type="entry name" value="PDZ domain-like"/>
    <property type="match status" value="2"/>
</dbReference>
<dbReference type="InterPro" id="IPR036034">
    <property type="entry name" value="PDZ_sf"/>
</dbReference>
<evidence type="ECO:0000256" key="4">
    <source>
        <dbReference type="ARBA" id="ARBA00013035"/>
    </source>
</evidence>
<evidence type="ECO:0000256" key="8">
    <source>
        <dbReference type="ARBA" id="ARBA00022737"/>
    </source>
</evidence>
<proteinExistence type="inferred from homology"/>
<dbReference type="NCBIfam" id="TIGR02037">
    <property type="entry name" value="degP_htrA_DO"/>
    <property type="match status" value="1"/>
</dbReference>
<comment type="caution">
    <text evidence="17">The sequence shown here is derived from an EMBL/GenBank/DDBJ whole genome shotgun (WGS) entry which is preliminary data.</text>
</comment>
<dbReference type="RefSeq" id="WP_131573853.1">
    <property type="nucleotide sequence ID" value="NZ_CBCSAJ010000015.1"/>
</dbReference>
<dbReference type="Gene3D" id="2.40.10.120">
    <property type="match status" value="1"/>
</dbReference>
<evidence type="ECO:0000259" key="16">
    <source>
        <dbReference type="PROSITE" id="PS50106"/>
    </source>
</evidence>
<keyword evidence="8" id="KW-0677">Repeat</keyword>
<feature type="domain" description="PDZ" evidence="16">
    <location>
        <begin position="305"/>
        <end position="370"/>
    </location>
</feature>